<evidence type="ECO:0000256" key="2">
    <source>
        <dbReference type="ARBA" id="ARBA00022630"/>
    </source>
</evidence>
<sequence>MNIAGDIDNELIYGDKKKRMVVVGGGITGAYTAKALEEQCLYTEVTLIDQKGYVEMPWTRRRCMVEPGFAEMCILLHEEYLKSTKIVIGTAASVTDGEVILENRESVSYDYLVIATGSTFEGPTTREGRIQQYEAGKSIYLLSPLLCFLSI</sequence>
<dbReference type="PANTHER" id="PTHR43735:SF3">
    <property type="entry name" value="FERROPTOSIS SUPPRESSOR PROTEIN 1"/>
    <property type="match status" value="1"/>
</dbReference>
<dbReference type="Gramene" id="ERN06849">
    <property type="protein sequence ID" value="ERN06849"/>
    <property type="gene ID" value="AMTR_s00005p00238850"/>
</dbReference>
<dbReference type="InterPro" id="IPR036188">
    <property type="entry name" value="FAD/NAD-bd_sf"/>
</dbReference>
<name>W1PGM0_AMBTC</name>
<dbReference type="EMBL" id="KI393866">
    <property type="protein sequence ID" value="ERN06849.1"/>
    <property type="molecule type" value="Genomic_DNA"/>
</dbReference>
<dbReference type="Proteomes" id="UP000017836">
    <property type="component" value="Unassembled WGS sequence"/>
</dbReference>
<organism evidence="6 7">
    <name type="scientific">Amborella trichopoda</name>
    <dbReference type="NCBI Taxonomy" id="13333"/>
    <lineage>
        <taxon>Eukaryota</taxon>
        <taxon>Viridiplantae</taxon>
        <taxon>Streptophyta</taxon>
        <taxon>Embryophyta</taxon>
        <taxon>Tracheophyta</taxon>
        <taxon>Spermatophyta</taxon>
        <taxon>Magnoliopsida</taxon>
        <taxon>Amborellales</taxon>
        <taxon>Amborellaceae</taxon>
        <taxon>Amborella</taxon>
    </lineage>
</organism>
<dbReference type="Gene3D" id="3.50.50.100">
    <property type="match status" value="1"/>
</dbReference>
<dbReference type="HOGENOM" id="CLU_1733932_0_0_1"/>
<dbReference type="AlphaFoldDB" id="W1PGM0"/>
<dbReference type="SUPFAM" id="SSF51905">
    <property type="entry name" value="FAD/NAD(P)-binding domain"/>
    <property type="match status" value="1"/>
</dbReference>
<keyword evidence="3" id="KW-0274">FAD</keyword>
<evidence type="ECO:0000256" key="3">
    <source>
        <dbReference type="ARBA" id="ARBA00022827"/>
    </source>
</evidence>
<dbReference type="InterPro" id="IPR023753">
    <property type="entry name" value="FAD/NAD-binding_dom"/>
</dbReference>
<evidence type="ECO:0000313" key="7">
    <source>
        <dbReference type="Proteomes" id="UP000017836"/>
    </source>
</evidence>
<keyword evidence="2" id="KW-0285">Flavoprotein</keyword>
<proteinExistence type="inferred from homology"/>
<evidence type="ECO:0000259" key="5">
    <source>
        <dbReference type="Pfam" id="PF07992"/>
    </source>
</evidence>
<accession>W1PGM0</accession>
<gene>
    <name evidence="6" type="ORF">AMTR_s00005p00238850</name>
</gene>
<dbReference type="STRING" id="13333.W1PGM0"/>
<reference evidence="7" key="1">
    <citation type="journal article" date="2013" name="Science">
        <title>The Amborella genome and the evolution of flowering plants.</title>
        <authorList>
            <consortium name="Amborella Genome Project"/>
        </authorList>
    </citation>
    <scope>NUCLEOTIDE SEQUENCE [LARGE SCALE GENOMIC DNA]</scope>
</reference>
<dbReference type="GO" id="GO:0016491">
    <property type="term" value="F:oxidoreductase activity"/>
    <property type="evidence" value="ECO:0007669"/>
    <property type="project" value="UniProtKB-KW"/>
</dbReference>
<keyword evidence="7" id="KW-1185">Reference proteome</keyword>
<comment type="similarity">
    <text evidence="1">Belongs to the FAD-dependent oxidoreductase family.</text>
</comment>
<keyword evidence="4" id="KW-0560">Oxidoreductase</keyword>
<dbReference type="Pfam" id="PF07992">
    <property type="entry name" value="Pyr_redox_2"/>
    <property type="match status" value="1"/>
</dbReference>
<dbReference type="PANTHER" id="PTHR43735">
    <property type="entry name" value="APOPTOSIS-INDUCING FACTOR 1"/>
    <property type="match status" value="1"/>
</dbReference>
<dbReference type="eggNOG" id="KOG2495">
    <property type="taxonomic scope" value="Eukaryota"/>
</dbReference>
<feature type="domain" description="FAD/NAD(P)-binding" evidence="5">
    <location>
        <begin position="19"/>
        <end position="123"/>
    </location>
</feature>
<evidence type="ECO:0000256" key="1">
    <source>
        <dbReference type="ARBA" id="ARBA00006442"/>
    </source>
</evidence>
<protein>
    <recommendedName>
        <fullName evidence="5">FAD/NAD(P)-binding domain-containing protein</fullName>
    </recommendedName>
</protein>
<evidence type="ECO:0000256" key="4">
    <source>
        <dbReference type="ARBA" id="ARBA00023002"/>
    </source>
</evidence>
<evidence type="ECO:0000313" key="6">
    <source>
        <dbReference type="EMBL" id="ERN06849.1"/>
    </source>
</evidence>